<proteinExistence type="inferred from homology"/>
<name>R7RWV2_STEHR</name>
<evidence type="ECO:0000256" key="4">
    <source>
        <dbReference type="ARBA" id="ARBA00022729"/>
    </source>
</evidence>
<dbReference type="RefSeq" id="XP_007311588.1">
    <property type="nucleotide sequence ID" value="XM_007311526.1"/>
</dbReference>
<feature type="signal peptide" evidence="11">
    <location>
        <begin position="1"/>
        <end position="24"/>
    </location>
</feature>
<evidence type="ECO:0000313" key="12">
    <source>
        <dbReference type="EMBL" id="EIM79283.1"/>
    </source>
</evidence>
<keyword evidence="6" id="KW-1015">Disulfide bond</keyword>
<organism evidence="12 13">
    <name type="scientific">Stereum hirsutum (strain FP-91666)</name>
    <name type="common">White-rot fungus</name>
    <dbReference type="NCBI Taxonomy" id="721885"/>
    <lineage>
        <taxon>Eukaryota</taxon>
        <taxon>Fungi</taxon>
        <taxon>Dikarya</taxon>
        <taxon>Basidiomycota</taxon>
        <taxon>Agaricomycotina</taxon>
        <taxon>Agaricomycetes</taxon>
        <taxon>Russulales</taxon>
        <taxon>Stereaceae</taxon>
        <taxon>Stereum</taxon>
    </lineage>
</organism>
<dbReference type="InterPro" id="IPR012334">
    <property type="entry name" value="Pectin_lyas_fold"/>
</dbReference>
<dbReference type="eggNOG" id="ENOG502RYZY">
    <property type="taxonomic scope" value="Eukaryota"/>
</dbReference>
<dbReference type="GO" id="GO:0005975">
    <property type="term" value="P:carbohydrate metabolic process"/>
    <property type="evidence" value="ECO:0007669"/>
    <property type="project" value="InterPro"/>
</dbReference>
<evidence type="ECO:0000256" key="8">
    <source>
        <dbReference type="ARBA" id="ARBA00023295"/>
    </source>
</evidence>
<dbReference type="GO" id="GO:0004650">
    <property type="term" value="F:polygalacturonase activity"/>
    <property type="evidence" value="ECO:0007669"/>
    <property type="project" value="InterPro"/>
</dbReference>
<keyword evidence="5 10" id="KW-0378">Hydrolase</keyword>
<dbReference type="OMA" id="QSKDCRN"/>
<dbReference type="AlphaFoldDB" id="R7RWV2"/>
<comment type="subcellular location">
    <subcellularLocation>
        <location evidence="1">Secreted</location>
    </subcellularLocation>
</comment>
<dbReference type="GO" id="GO:0046576">
    <property type="term" value="F:rhamnogalacturonan alpha-L-rhamnopyranosyl-(1-&gt;4)-alpha-D-galactopyranosyluronide lyase activity"/>
    <property type="evidence" value="ECO:0007669"/>
    <property type="project" value="UniProtKB-ARBA"/>
</dbReference>
<reference evidence="13" key="1">
    <citation type="journal article" date="2012" name="Science">
        <title>The Paleozoic origin of enzymatic lignin decomposition reconstructed from 31 fungal genomes.</title>
        <authorList>
            <person name="Floudas D."/>
            <person name="Binder M."/>
            <person name="Riley R."/>
            <person name="Barry K."/>
            <person name="Blanchette R.A."/>
            <person name="Henrissat B."/>
            <person name="Martinez A.T."/>
            <person name="Otillar R."/>
            <person name="Spatafora J.W."/>
            <person name="Yadav J.S."/>
            <person name="Aerts A."/>
            <person name="Benoit I."/>
            <person name="Boyd A."/>
            <person name="Carlson A."/>
            <person name="Copeland A."/>
            <person name="Coutinho P.M."/>
            <person name="de Vries R.P."/>
            <person name="Ferreira P."/>
            <person name="Findley K."/>
            <person name="Foster B."/>
            <person name="Gaskell J."/>
            <person name="Glotzer D."/>
            <person name="Gorecki P."/>
            <person name="Heitman J."/>
            <person name="Hesse C."/>
            <person name="Hori C."/>
            <person name="Igarashi K."/>
            <person name="Jurgens J.A."/>
            <person name="Kallen N."/>
            <person name="Kersten P."/>
            <person name="Kohler A."/>
            <person name="Kuees U."/>
            <person name="Kumar T.K.A."/>
            <person name="Kuo A."/>
            <person name="LaButti K."/>
            <person name="Larrondo L.F."/>
            <person name="Lindquist E."/>
            <person name="Ling A."/>
            <person name="Lombard V."/>
            <person name="Lucas S."/>
            <person name="Lundell T."/>
            <person name="Martin R."/>
            <person name="McLaughlin D.J."/>
            <person name="Morgenstern I."/>
            <person name="Morin E."/>
            <person name="Murat C."/>
            <person name="Nagy L.G."/>
            <person name="Nolan M."/>
            <person name="Ohm R.A."/>
            <person name="Patyshakuliyeva A."/>
            <person name="Rokas A."/>
            <person name="Ruiz-Duenas F.J."/>
            <person name="Sabat G."/>
            <person name="Salamov A."/>
            <person name="Samejima M."/>
            <person name="Schmutz J."/>
            <person name="Slot J.C."/>
            <person name="St John F."/>
            <person name="Stenlid J."/>
            <person name="Sun H."/>
            <person name="Sun S."/>
            <person name="Syed K."/>
            <person name="Tsang A."/>
            <person name="Wiebenga A."/>
            <person name="Young D."/>
            <person name="Pisabarro A."/>
            <person name="Eastwood D.C."/>
            <person name="Martin F."/>
            <person name="Cullen D."/>
            <person name="Grigoriev I.V."/>
            <person name="Hibbett D.S."/>
        </authorList>
    </citation>
    <scope>NUCLEOTIDE SEQUENCE [LARGE SCALE GENOMIC DNA]</scope>
    <source>
        <strain evidence="13">FP-91666</strain>
    </source>
</reference>
<keyword evidence="8 10" id="KW-0326">Glycosidase</keyword>
<dbReference type="EMBL" id="JH687406">
    <property type="protein sequence ID" value="EIM79283.1"/>
    <property type="molecule type" value="Genomic_DNA"/>
</dbReference>
<feature type="chain" id="PRO_5004444503" evidence="11">
    <location>
        <begin position="25"/>
        <end position="493"/>
    </location>
</feature>
<keyword evidence="9" id="KW-0961">Cell wall biogenesis/degradation</keyword>
<dbReference type="Proteomes" id="UP000053927">
    <property type="component" value="Unassembled WGS sequence"/>
</dbReference>
<keyword evidence="7" id="KW-0325">Glycoprotein</keyword>
<dbReference type="GeneID" id="18798478"/>
<evidence type="ECO:0000256" key="3">
    <source>
        <dbReference type="ARBA" id="ARBA00022525"/>
    </source>
</evidence>
<evidence type="ECO:0000256" key="7">
    <source>
        <dbReference type="ARBA" id="ARBA00023180"/>
    </source>
</evidence>
<evidence type="ECO:0000256" key="5">
    <source>
        <dbReference type="ARBA" id="ARBA00022801"/>
    </source>
</evidence>
<dbReference type="KEGG" id="shs:STEHIDRAFT_135809"/>
<sequence length="493" mass="52546">MLSKAFAITSILLSLRSSLVQVNAQLTGTVGPTNVLSTKTVTCSVLDYGGEVGSSDIGPAILDAFNECVLKNDGAVLYLPEGDYDMQTWVTLNKGSNWAFRMDGFITRTATTGGHMIIIENADDFEMYSSTSAGGFQGNGYECRNAGPRFLRIVTSTNWSLHDLIFVDSPEFHVIIQEGSNGEIYNLAIRGADIGGSDGIDISGDNHWVHDVEVTNRDECVTIKSPASNMLIEQVWCNQSGGCAFGSLGADTAISNIYYKNIYTNGGNQAMMFKSNGGNGTVDNVLLENFSSTGTAYGLDVNQYWSSMTAVDGDGVKLTNIEFKNWNGDVVNGVNRPPVQFICADGAPCVNMTLTDVNMWSETDKAIYKCESAYGTGACLQEVDSSITSYAASTSSYSQPTGYTSVVTMDGDLTAGFTSTASIPVPTIPSTFYPGLAQITPLAKNLASASAAVSVTASGQVVNAGCAQPESTPFAKSQEWRGHFRRGFESRAL</sequence>
<dbReference type="InterPro" id="IPR000743">
    <property type="entry name" value="Glyco_hydro_28"/>
</dbReference>
<dbReference type="PANTHER" id="PTHR31736">
    <property type="match status" value="1"/>
</dbReference>
<evidence type="ECO:0000256" key="2">
    <source>
        <dbReference type="ARBA" id="ARBA00008834"/>
    </source>
</evidence>
<evidence type="ECO:0000313" key="13">
    <source>
        <dbReference type="Proteomes" id="UP000053927"/>
    </source>
</evidence>
<dbReference type="SUPFAM" id="SSF51126">
    <property type="entry name" value="Pectin lyase-like"/>
    <property type="match status" value="1"/>
</dbReference>
<dbReference type="InterPro" id="IPR011050">
    <property type="entry name" value="Pectin_lyase_fold/virulence"/>
</dbReference>
<evidence type="ECO:0000256" key="11">
    <source>
        <dbReference type="SAM" id="SignalP"/>
    </source>
</evidence>
<comment type="similarity">
    <text evidence="2 10">Belongs to the glycosyl hydrolase 28 family.</text>
</comment>
<keyword evidence="12" id="KW-0456">Lyase</keyword>
<evidence type="ECO:0000256" key="9">
    <source>
        <dbReference type="ARBA" id="ARBA00023316"/>
    </source>
</evidence>
<dbReference type="GO" id="GO:0071555">
    <property type="term" value="P:cell wall organization"/>
    <property type="evidence" value="ECO:0007669"/>
    <property type="project" value="UniProtKB-KW"/>
</dbReference>
<keyword evidence="4 11" id="KW-0732">Signal</keyword>
<accession>R7RWV2</accession>
<gene>
    <name evidence="12" type="ORF">STEHIDRAFT_135809</name>
</gene>
<keyword evidence="13" id="KW-1185">Reference proteome</keyword>
<dbReference type="PANTHER" id="PTHR31736:SF19">
    <property type="entry name" value="PECTIN LYASE SUPERFAMILY PROTEIN-RELATED"/>
    <property type="match status" value="1"/>
</dbReference>
<evidence type="ECO:0000256" key="6">
    <source>
        <dbReference type="ARBA" id="ARBA00023157"/>
    </source>
</evidence>
<dbReference type="Gene3D" id="2.160.20.10">
    <property type="entry name" value="Single-stranded right-handed beta-helix, Pectin lyase-like"/>
    <property type="match status" value="1"/>
</dbReference>
<dbReference type="GO" id="GO:0005576">
    <property type="term" value="C:extracellular region"/>
    <property type="evidence" value="ECO:0007669"/>
    <property type="project" value="UniProtKB-SubCell"/>
</dbReference>
<evidence type="ECO:0000256" key="1">
    <source>
        <dbReference type="ARBA" id="ARBA00004613"/>
    </source>
</evidence>
<dbReference type="Pfam" id="PF00295">
    <property type="entry name" value="Glyco_hydro_28"/>
    <property type="match status" value="1"/>
</dbReference>
<keyword evidence="3" id="KW-0964">Secreted</keyword>
<evidence type="ECO:0000256" key="10">
    <source>
        <dbReference type="RuleBase" id="RU361169"/>
    </source>
</evidence>
<dbReference type="OrthoDB" id="2268901at2759"/>
<protein>
    <submittedName>
        <fullName evidence="12">Pectin lyase-like protein</fullName>
    </submittedName>
</protein>